<proteinExistence type="predicted"/>
<dbReference type="Proteomes" id="UP001212803">
    <property type="component" value="Chromosome"/>
</dbReference>
<gene>
    <name evidence="1" type="ORF">O0235_01360</name>
</gene>
<keyword evidence="2" id="KW-1185">Reference proteome</keyword>
<name>A0ABY7M9I3_9CHLR</name>
<organism evidence="1 2">
    <name type="scientific">Tepidiforma flava</name>
    <dbReference type="NCBI Taxonomy" id="3004094"/>
    <lineage>
        <taxon>Bacteria</taxon>
        <taxon>Bacillati</taxon>
        <taxon>Chloroflexota</taxon>
        <taxon>Tepidiformia</taxon>
        <taxon>Tepidiformales</taxon>
        <taxon>Tepidiformaceae</taxon>
        <taxon>Tepidiforma</taxon>
    </lineage>
</organism>
<evidence type="ECO:0000313" key="1">
    <source>
        <dbReference type="EMBL" id="WBL36273.1"/>
    </source>
</evidence>
<protein>
    <submittedName>
        <fullName evidence="1">Uncharacterized protein</fullName>
    </submittedName>
</protein>
<evidence type="ECO:0000313" key="2">
    <source>
        <dbReference type="Proteomes" id="UP001212803"/>
    </source>
</evidence>
<dbReference type="RefSeq" id="WP_270056797.1">
    <property type="nucleotide sequence ID" value="NZ_CP115149.1"/>
</dbReference>
<sequence>MGASRGRPQAIRVDVRHAAASLRSYMVLEVNGQAGRRRRGRGRT</sequence>
<dbReference type="EMBL" id="CP115149">
    <property type="protein sequence ID" value="WBL36273.1"/>
    <property type="molecule type" value="Genomic_DNA"/>
</dbReference>
<accession>A0ABY7M9I3</accession>
<reference evidence="1 2" key="1">
    <citation type="journal article" date="2023" name="ISME J.">
        <title>Thermophilic Dehalococcoidia with unusual traits shed light on an unexpected past.</title>
        <authorList>
            <person name="Palmer M."/>
            <person name="Covington J.K."/>
            <person name="Zhou E.M."/>
            <person name="Thomas S.C."/>
            <person name="Habib N."/>
            <person name="Seymour C.O."/>
            <person name="Lai D."/>
            <person name="Johnston J."/>
            <person name="Hashimi A."/>
            <person name="Jiao J.Y."/>
            <person name="Muok A.R."/>
            <person name="Liu L."/>
            <person name="Xian W.D."/>
            <person name="Zhi X.Y."/>
            <person name="Li M.M."/>
            <person name="Silva L.P."/>
            <person name="Bowen B.P."/>
            <person name="Louie K."/>
            <person name="Briegel A."/>
            <person name="Pett-Ridge J."/>
            <person name="Weber P.K."/>
            <person name="Tocheva E.I."/>
            <person name="Woyke T."/>
            <person name="Northen T.R."/>
            <person name="Mayali X."/>
            <person name="Li W.J."/>
            <person name="Hedlund B.P."/>
        </authorList>
    </citation>
    <scope>NUCLEOTIDE SEQUENCE [LARGE SCALE GENOMIC DNA]</scope>
    <source>
        <strain evidence="1 2">YIM 72310</strain>
    </source>
</reference>